<proteinExistence type="predicted"/>
<dbReference type="PROSITE" id="PS51781">
    <property type="entry name" value="SH3B"/>
    <property type="match status" value="1"/>
</dbReference>
<reference evidence="2" key="1">
    <citation type="submission" date="2018-06" db="EMBL/GenBank/DDBJ databases">
        <authorList>
            <person name="Zhirakovskaya E."/>
        </authorList>
    </citation>
    <scope>NUCLEOTIDE SEQUENCE</scope>
</reference>
<gene>
    <name evidence="2" type="ORF">MNBD_NITROSPIRAE02-764</name>
</gene>
<organism evidence="2">
    <name type="scientific">hydrothermal vent metagenome</name>
    <dbReference type="NCBI Taxonomy" id="652676"/>
    <lineage>
        <taxon>unclassified sequences</taxon>
        <taxon>metagenomes</taxon>
        <taxon>ecological metagenomes</taxon>
    </lineage>
</organism>
<protein>
    <recommendedName>
        <fullName evidence="1">SH3b domain-containing protein</fullName>
    </recommendedName>
</protein>
<dbReference type="Gene3D" id="2.30.30.40">
    <property type="entry name" value="SH3 Domains"/>
    <property type="match status" value="2"/>
</dbReference>
<dbReference type="InterPro" id="IPR003646">
    <property type="entry name" value="SH3-like_bac-type"/>
</dbReference>
<accession>A0A3B1D914</accession>
<evidence type="ECO:0000259" key="1">
    <source>
        <dbReference type="PROSITE" id="PS51781"/>
    </source>
</evidence>
<evidence type="ECO:0000313" key="2">
    <source>
        <dbReference type="EMBL" id="VAX33323.1"/>
    </source>
</evidence>
<dbReference type="AlphaFoldDB" id="A0A3B1D914"/>
<dbReference type="InterPro" id="IPR010466">
    <property type="entry name" value="DUF1058"/>
</dbReference>
<dbReference type="Pfam" id="PF06347">
    <property type="entry name" value="SH3_4"/>
    <property type="match status" value="2"/>
</dbReference>
<feature type="domain" description="SH3b" evidence="1">
    <location>
        <begin position="94"/>
        <end position="158"/>
    </location>
</feature>
<sequence length="158" mass="18241">MYSEYIINIVMKKILLYGLLVSLMLVFNGYAFALCVNVPEANLRGGPGTRYEKRWLVFKYTALKKISKRKGWYKVRDVDGDLHWIYGKLVTSKIKCAVVKVDKANVRSGPGTRFKKSVMSPAIKYDSFKVIKTKGSWVKVVDEFGDKGWIHRKLLWIQ</sequence>
<name>A0A3B1D914_9ZZZZ</name>
<dbReference type="EMBL" id="UOGH01000293">
    <property type="protein sequence ID" value="VAX33323.1"/>
    <property type="molecule type" value="Genomic_DNA"/>
</dbReference>